<evidence type="ECO:0000256" key="7">
    <source>
        <dbReference type="ARBA" id="ARBA00023136"/>
    </source>
</evidence>
<dbReference type="STRING" id="463025.BAU08_22445"/>
<proteinExistence type="predicted"/>
<evidence type="ECO:0000256" key="1">
    <source>
        <dbReference type="ARBA" id="ARBA00004651"/>
    </source>
</evidence>
<evidence type="ECO:0000256" key="8">
    <source>
        <dbReference type="SAM" id="Phobius"/>
    </source>
</evidence>
<dbReference type="Pfam" id="PF13231">
    <property type="entry name" value="PMT_2"/>
    <property type="match status" value="1"/>
</dbReference>
<keyword evidence="4 10" id="KW-0808">Transferase</keyword>
<protein>
    <submittedName>
        <fullName evidence="10">Dolichyl-phosphate-mannose--protein mannosyltransferase</fullName>
    </submittedName>
</protein>
<dbReference type="PANTHER" id="PTHR33908">
    <property type="entry name" value="MANNOSYLTRANSFERASE YKCB-RELATED"/>
    <property type="match status" value="1"/>
</dbReference>
<name>A0A193G1N0_9BORD</name>
<evidence type="ECO:0000256" key="2">
    <source>
        <dbReference type="ARBA" id="ARBA00022475"/>
    </source>
</evidence>
<feature type="transmembrane region" description="Helical" evidence="8">
    <location>
        <begin position="99"/>
        <end position="115"/>
    </location>
</feature>
<keyword evidence="5 8" id="KW-0812">Transmembrane</keyword>
<dbReference type="Proteomes" id="UP000092213">
    <property type="component" value="Chromosome"/>
</dbReference>
<feature type="transmembrane region" description="Helical" evidence="8">
    <location>
        <begin position="121"/>
        <end position="138"/>
    </location>
</feature>
<organism evidence="10 11">
    <name type="scientific">Bordetella bronchialis</name>
    <dbReference type="NCBI Taxonomy" id="463025"/>
    <lineage>
        <taxon>Bacteria</taxon>
        <taxon>Pseudomonadati</taxon>
        <taxon>Pseudomonadota</taxon>
        <taxon>Betaproteobacteria</taxon>
        <taxon>Burkholderiales</taxon>
        <taxon>Alcaligenaceae</taxon>
        <taxon>Bordetella</taxon>
    </lineage>
</organism>
<dbReference type="EMBL" id="CP016171">
    <property type="protein sequence ID" value="ANN73750.1"/>
    <property type="molecule type" value="Genomic_DNA"/>
</dbReference>
<feature type="transmembrane region" description="Helical" evidence="8">
    <location>
        <begin position="334"/>
        <end position="355"/>
    </location>
</feature>
<dbReference type="InterPro" id="IPR050297">
    <property type="entry name" value="LipidA_mod_glycosyltrf_83"/>
</dbReference>
<feature type="domain" description="Glycosyltransferase RgtA/B/C/D-like" evidence="9">
    <location>
        <begin position="70"/>
        <end position="234"/>
    </location>
</feature>
<sequence>MSRVLDAWMRRLEALSEGWLFLITGVWLLWLSWLRPMTLPDEGRYAGIAWEMLRTGEHGVPLLNGMPFFHKPPLYYWLASAAFDVFGVHPWVARLPSWLAAWAAAMAVYMFLRRYRGVRTATVALLVLATQPFFFGAAQFANLDMLVAGMITLTTVAGAAAVLNAQEGRAWRRLAVAAGVLAALGVLSKGLIGVVLPGGILLIWIVMLRQWRGLSALLWPPAILAFLAVCLPWFWSMQETFSGFFNYFFIYQQFDRFAEASFNNREPVWFYLPVLAGLVLPWTFWLGAVFRRAFWAEREGQARAVRLLMGIWIVVVLAFFSLPASKLVGYVLPTLAPLAVLVAEVIVAGLSGAGGRDAENTHRSYRACLWAAVVLCVLMTVFVTIYARPTSAPLGVRARADFKAGDQIVMLHAYAYDLPMALRDPQPAWVVDDWTNPEIPRRDNWRKELYDAGQFRPEVMKDTLISMHELQSRLCAAPAGQAFWFWGNPADDQDAYPALRGRAPYAVSGKRALWRVVPDDAFRSQYCGGRPKNG</sequence>
<gene>
    <name evidence="10" type="ORF">BAU08_22445</name>
</gene>
<dbReference type="GO" id="GO:0005886">
    <property type="term" value="C:plasma membrane"/>
    <property type="evidence" value="ECO:0007669"/>
    <property type="project" value="UniProtKB-SubCell"/>
</dbReference>
<evidence type="ECO:0000256" key="4">
    <source>
        <dbReference type="ARBA" id="ARBA00022679"/>
    </source>
</evidence>
<evidence type="ECO:0000256" key="6">
    <source>
        <dbReference type="ARBA" id="ARBA00022989"/>
    </source>
</evidence>
<feature type="transmembrane region" description="Helical" evidence="8">
    <location>
        <begin position="216"/>
        <end position="235"/>
    </location>
</feature>
<dbReference type="InterPro" id="IPR038731">
    <property type="entry name" value="RgtA/B/C-like"/>
</dbReference>
<evidence type="ECO:0000256" key="5">
    <source>
        <dbReference type="ARBA" id="ARBA00022692"/>
    </source>
</evidence>
<evidence type="ECO:0000256" key="3">
    <source>
        <dbReference type="ARBA" id="ARBA00022676"/>
    </source>
</evidence>
<keyword evidence="2" id="KW-1003">Cell membrane</keyword>
<feature type="transmembrane region" description="Helical" evidence="8">
    <location>
        <begin position="268"/>
        <end position="290"/>
    </location>
</feature>
<feature type="transmembrane region" description="Helical" evidence="8">
    <location>
        <begin position="12"/>
        <end position="33"/>
    </location>
</feature>
<dbReference type="PANTHER" id="PTHR33908:SF3">
    <property type="entry name" value="UNDECAPRENYL PHOSPHATE-ALPHA-4-AMINO-4-DEOXY-L-ARABINOSE ARABINOSYL TRANSFERASE"/>
    <property type="match status" value="1"/>
</dbReference>
<feature type="transmembrane region" description="Helical" evidence="8">
    <location>
        <begin position="302"/>
        <end position="322"/>
    </location>
</feature>
<dbReference type="GO" id="GO:0009103">
    <property type="term" value="P:lipopolysaccharide biosynthetic process"/>
    <property type="evidence" value="ECO:0007669"/>
    <property type="project" value="TreeGrafter"/>
</dbReference>
<dbReference type="AlphaFoldDB" id="A0A193G1N0"/>
<evidence type="ECO:0000259" key="9">
    <source>
        <dbReference type="Pfam" id="PF13231"/>
    </source>
</evidence>
<feature type="transmembrane region" description="Helical" evidence="8">
    <location>
        <begin position="367"/>
        <end position="387"/>
    </location>
</feature>
<dbReference type="GO" id="GO:0010041">
    <property type="term" value="P:response to iron(III) ion"/>
    <property type="evidence" value="ECO:0007669"/>
    <property type="project" value="TreeGrafter"/>
</dbReference>
<feature type="transmembrane region" description="Helical" evidence="8">
    <location>
        <begin position="175"/>
        <end position="204"/>
    </location>
</feature>
<evidence type="ECO:0000313" key="11">
    <source>
        <dbReference type="Proteomes" id="UP000092213"/>
    </source>
</evidence>
<feature type="transmembrane region" description="Helical" evidence="8">
    <location>
        <begin position="145"/>
        <end position="163"/>
    </location>
</feature>
<comment type="subcellular location">
    <subcellularLocation>
        <location evidence="1">Cell membrane</location>
        <topology evidence="1">Multi-pass membrane protein</topology>
    </subcellularLocation>
</comment>
<evidence type="ECO:0000313" key="10">
    <source>
        <dbReference type="EMBL" id="ANN73750.1"/>
    </source>
</evidence>
<keyword evidence="6 8" id="KW-1133">Transmembrane helix</keyword>
<keyword evidence="3 10" id="KW-0328">Glycosyltransferase</keyword>
<accession>A0A193G1N0</accession>
<reference evidence="10 11" key="1">
    <citation type="submission" date="2016-06" db="EMBL/GenBank/DDBJ databases">
        <title>Complete genome sequences of Bordetella bronchialis and Bordetella flabilis.</title>
        <authorList>
            <person name="LiPuma J.J."/>
            <person name="Spilker T."/>
        </authorList>
    </citation>
    <scope>NUCLEOTIDE SEQUENCE [LARGE SCALE GENOMIC DNA]</scope>
    <source>
        <strain evidence="10 11">AU17976</strain>
    </source>
</reference>
<keyword evidence="7 8" id="KW-0472">Membrane</keyword>
<dbReference type="GO" id="GO:0016763">
    <property type="term" value="F:pentosyltransferase activity"/>
    <property type="evidence" value="ECO:0007669"/>
    <property type="project" value="TreeGrafter"/>
</dbReference>